<dbReference type="PANTHER" id="PTHR37423:SF2">
    <property type="entry name" value="MEMBRANE-BOUND LYTIC MUREIN TRANSGLYCOSYLASE C"/>
    <property type="match status" value="1"/>
</dbReference>
<dbReference type="PROSITE" id="PS51782">
    <property type="entry name" value="LYSM"/>
    <property type="match status" value="1"/>
</dbReference>
<dbReference type="Gene3D" id="1.10.530.10">
    <property type="match status" value="1"/>
</dbReference>
<comment type="caution">
    <text evidence="4">The sequence shown here is derived from an EMBL/GenBank/DDBJ whole genome shotgun (WGS) entry which is preliminary data.</text>
</comment>
<feature type="compositionally biased region" description="Low complexity" evidence="2">
    <location>
        <begin position="667"/>
        <end position="687"/>
    </location>
</feature>
<dbReference type="RefSeq" id="WP_189490937.1">
    <property type="nucleotide sequence ID" value="NZ_BMZG01000002.1"/>
</dbReference>
<feature type="domain" description="LysM" evidence="3">
    <location>
        <begin position="332"/>
        <end position="377"/>
    </location>
</feature>
<dbReference type="InterPro" id="IPR008258">
    <property type="entry name" value="Transglycosylase_SLT_dom_1"/>
</dbReference>
<dbReference type="CDD" id="cd16894">
    <property type="entry name" value="MltD-like"/>
    <property type="match status" value="1"/>
</dbReference>
<keyword evidence="5" id="KW-1185">Reference proteome</keyword>
<dbReference type="InterPro" id="IPR018392">
    <property type="entry name" value="LysM"/>
</dbReference>
<comment type="similarity">
    <text evidence="1">Belongs to the transglycosylase Slt family.</text>
</comment>
<dbReference type="EMBL" id="BMZG01000002">
    <property type="protein sequence ID" value="GHA67036.1"/>
    <property type="molecule type" value="Genomic_DNA"/>
</dbReference>
<feature type="compositionally biased region" description="Low complexity" evidence="2">
    <location>
        <begin position="735"/>
        <end position="745"/>
    </location>
</feature>
<feature type="region of interest" description="Disordered" evidence="2">
    <location>
        <begin position="485"/>
        <end position="507"/>
    </location>
</feature>
<dbReference type="Pfam" id="PF01476">
    <property type="entry name" value="LysM"/>
    <property type="match status" value="1"/>
</dbReference>
<dbReference type="SUPFAM" id="SSF53955">
    <property type="entry name" value="Lysozyme-like"/>
    <property type="match status" value="1"/>
</dbReference>
<dbReference type="SUPFAM" id="SSF54106">
    <property type="entry name" value="LysM domain"/>
    <property type="match status" value="1"/>
</dbReference>
<sequence length="780" mass="83659">MLKKLFTPKIIANTLNRLFSHPANKLVVVSIAAILTTACTTTSNTRNNGSYNANKQASSKDIWQRVRNGYKIPDLYNEEVTKKENYYAQRADYVGRMASRSGDFMYLIMNEVERRNMPSELALLPFVESAFVTNATSPVKASGLWQFMPATGRDFSLQQNHYADQRNDVVASTDAALTYLQRLYDMFGDWHLALAAYNWGQGNVSKAVKRNIASGGSGSYTEIKMPLETRQYVPKLQAIKNIVNNPALYGISLPPVENNLRHETVTVTRDIDVSTAAELSGMSLDEFKRINPAHKKPVIVAALGNKILVPANQADDIRRAFSDHSRKIASLTTYLAYNAEALSDIASRYKTSTENLRALNNIPQDHDYVKAGSALLVPRLSALDDIPYQALTAGLSTTSSGFGLSTDYIEQTSIAANTSNDTALPKNNDFVTPSKSGTSFVTIRDNQQNDTLGSLIQNSPRLTTPTIATNSVVKPIENTTPATITASASNNNTAQTTTTGTSLSNTPQSLIADNTSTIAPQTNTVTNSSTITSVSTATSGGQNTLAPDAPLTAANVNNPETAAQPVASVTTMPDTIVNITSVAENTNILDTSLTATKSNSADTSSIQPILVATDNTKPATTPNISTQLVENTIKVNTTPAPAKFDNAPIADSGNKTTTGTVVRAKYTPKPTKTTAPKTSSVKKVVVSNKETDKAPAQTTKPKTKPSAVQKPNVTKPAAQKNTVSTTKPNKKAETKVVTANKTTKTTTKDAAVKAPASNKNNVVKPEPQKPVTASKKPVKK</sequence>
<gene>
    <name evidence="4" type="ORF">GCM10009007_04500</name>
</gene>
<dbReference type="AlphaFoldDB" id="A0A8J3CLU4"/>
<dbReference type="InterPro" id="IPR036779">
    <property type="entry name" value="LysM_dom_sf"/>
</dbReference>
<dbReference type="PANTHER" id="PTHR37423">
    <property type="entry name" value="SOLUBLE LYTIC MUREIN TRANSGLYCOSYLASE-RELATED"/>
    <property type="match status" value="1"/>
</dbReference>
<evidence type="ECO:0000256" key="2">
    <source>
        <dbReference type="SAM" id="MobiDB-lite"/>
    </source>
</evidence>
<reference evidence="4" key="2">
    <citation type="submission" date="2020-09" db="EMBL/GenBank/DDBJ databases">
        <authorList>
            <person name="Sun Q."/>
            <person name="Kim S."/>
        </authorList>
    </citation>
    <scope>NUCLEOTIDE SEQUENCE</scope>
    <source>
        <strain evidence="4">KCTC 32501</strain>
    </source>
</reference>
<feature type="compositionally biased region" description="Low complexity" evidence="2">
    <location>
        <begin position="694"/>
        <end position="707"/>
    </location>
</feature>
<evidence type="ECO:0000256" key="1">
    <source>
        <dbReference type="ARBA" id="ARBA00007734"/>
    </source>
</evidence>
<accession>A0A8J3CLU4</accession>
<feature type="region of interest" description="Disordered" evidence="2">
    <location>
        <begin position="665"/>
        <end position="780"/>
    </location>
</feature>
<protein>
    <recommendedName>
        <fullName evidence="3">LysM domain-containing protein</fullName>
    </recommendedName>
</protein>
<dbReference type="Pfam" id="PF01464">
    <property type="entry name" value="SLT"/>
    <property type="match status" value="1"/>
</dbReference>
<dbReference type="InterPro" id="IPR023346">
    <property type="entry name" value="Lysozyme-like_dom_sf"/>
</dbReference>
<proteinExistence type="inferred from homology"/>
<evidence type="ECO:0000313" key="4">
    <source>
        <dbReference type="EMBL" id="GHA67036.1"/>
    </source>
</evidence>
<reference evidence="4" key="1">
    <citation type="journal article" date="2014" name="Int. J. Syst. Evol. Microbiol.">
        <title>Complete genome sequence of Corynebacterium casei LMG S-19264T (=DSM 44701T), isolated from a smear-ripened cheese.</title>
        <authorList>
            <consortium name="US DOE Joint Genome Institute (JGI-PGF)"/>
            <person name="Walter F."/>
            <person name="Albersmeier A."/>
            <person name="Kalinowski J."/>
            <person name="Ruckert C."/>
        </authorList>
    </citation>
    <scope>NUCLEOTIDE SEQUENCE</scope>
    <source>
        <strain evidence="4">KCTC 32501</strain>
    </source>
</reference>
<evidence type="ECO:0000313" key="5">
    <source>
        <dbReference type="Proteomes" id="UP000614287"/>
    </source>
</evidence>
<evidence type="ECO:0000259" key="3">
    <source>
        <dbReference type="PROSITE" id="PS51782"/>
    </source>
</evidence>
<name>A0A8J3CLU4_9BURK</name>
<organism evidence="4 5">
    <name type="scientific">Formosimonas limnophila</name>
    <dbReference type="NCBI Taxonomy" id="1384487"/>
    <lineage>
        <taxon>Bacteria</taxon>
        <taxon>Pseudomonadati</taxon>
        <taxon>Pseudomonadota</taxon>
        <taxon>Betaproteobacteria</taxon>
        <taxon>Burkholderiales</taxon>
        <taxon>Burkholderiaceae</taxon>
        <taxon>Formosimonas</taxon>
    </lineage>
</organism>
<feature type="compositionally biased region" description="Low complexity" evidence="2">
    <location>
        <begin position="485"/>
        <end position="506"/>
    </location>
</feature>
<dbReference type="Proteomes" id="UP000614287">
    <property type="component" value="Unassembled WGS sequence"/>
</dbReference>